<keyword evidence="2" id="KW-0472">Membrane</keyword>
<proteinExistence type="predicted"/>
<dbReference type="EMBL" id="CP022315">
    <property type="protein sequence ID" value="ASK64086.1"/>
    <property type="molecule type" value="Genomic_DNA"/>
</dbReference>
<gene>
    <name evidence="3" type="ORF">CFK37_18965</name>
</gene>
<dbReference type="OrthoDB" id="47917at2"/>
<name>A0A220U866_9BACI</name>
<dbReference type="CDD" id="cd15482">
    <property type="entry name" value="Sialidase_non-viral"/>
    <property type="match status" value="1"/>
</dbReference>
<evidence type="ECO:0000313" key="3">
    <source>
        <dbReference type="EMBL" id="ASK64086.1"/>
    </source>
</evidence>
<feature type="transmembrane region" description="Helical" evidence="2">
    <location>
        <begin position="5"/>
        <end position="24"/>
    </location>
</feature>
<dbReference type="InterPro" id="IPR002860">
    <property type="entry name" value="BNR_rpt"/>
</dbReference>
<dbReference type="Gene3D" id="2.130.10.10">
    <property type="entry name" value="YVTN repeat-like/Quinoprotein amine dehydrogenase"/>
    <property type="match status" value="1"/>
</dbReference>
<dbReference type="Pfam" id="PF02012">
    <property type="entry name" value="BNR"/>
    <property type="match status" value="2"/>
</dbReference>
<keyword evidence="2" id="KW-1133">Transmembrane helix</keyword>
<keyword evidence="2" id="KW-0812">Transmembrane</keyword>
<feature type="region of interest" description="Disordered" evidence="1">
    <location>
        <begin position="38"/>
        <end position="62"/>
    </location>
</feature>
<reference evidence="3 4" key="1">
    <citation type="submission" date="2017-07" db="EMBL/GenBank/DDBJ databases">
        <title>Virgibacillus sp. LM2416.</title>
        <authorList>
            <person name="Tak E.J."/>
            <person name="Bae J.-W."/>
        </authorList>
    </citation>
    <scope>NUCLEOTIDE SEQUENCE [LARGE SCALE GENOMIC DNA]</scope>
    <source>
        <strain evidence="3 4">LM2416</strain>
    </source>
</reference>
<evidence type="ECO:0000256" key="2">
    <source>
        <dbReference type="SAM" id="Phobius"/>
    </source>
</evidence>
<dbReference type="InterPro" id="IPR015943">
    <property type="entry name" value="WD40/YVTN_repeat-like_dom_sf"/>
</dbReference>
<protein>
    <submittedName>
        <fullName evidence="3">Oxidoreductase</fullName>
    </submittedName>
</protein>
<accession>A0A220U866</accession>
<sequence>MKKFILSAAGAILIGLIIVTVIYHQNVNEVTYPQLGQLNKGQDNQNSQNNLEQPRSEQLQPINRNDTITYTLQNNELNITFNKGKDWIKVPVEKDLLFEGEYNGSEQELIENSYVLTEERAAFLYSKGPSWDQKGILVTYSLDQGKTWVTTVVTKPFPAMRFRKIDFLNDQFGYIILSGDRTMSQEYSIVYLTHDGGKTWKATKQPPTTRLIASGGFVDETTGFLSYGTINPEEPNVYVTQDGGETWAHAVFHIPKKYDQIFVQAEVPVKEKSHLAVVVNQGPNGDYAGGEVKGKFISEDNGKTWEFSKEVQPNETAYQ</sequence>
<dbReference type="AlphaFoldDB" id="A0A220U866"/>
<dbReference type="KEGG" id="vil:CFK37_18965"/>
<organism evidence="3 4">
    <name type="scientific">Virgibacillus phasianinus</name>
    <dbReference type="NCBI Taxonomy" id="2017483"/>
    <lineage>
        <taxon>Bacteria</taxon>
        <taxon>Bacillati</taxon>
        <taxon>Bacillota</taxon>
        <taxon>Bacilli</taxon>
        <taxon>Bacillales</taxon>
        <taxon>Bacillaceae</taxon>
        <taxon>Virgibacillus</taxon>
    </lineage>
</organism>
<keyword evidence="4" id="KW-1185">Reference proteome</keyword>
<dbReference type="Proteomes" id="UP000198312">
    <property type="component" value="Chromosome"/>
</dbReference>
<dbReference type="SUPFAM" id="SSF110296">
    <property type="entry name" value="Oligoxyloglucan reducing end-specific cellobiohydrolase"/>
    <property type="match status" value="1"/>
</dbReference>
<evidence type="ECO:0000256" key="1">
    <source>
        <dbReference type="SAM" id="MobiDB-lite"/>
    </source>
</evidence>
<dbReference type="RefSeq" id="WP_089063344.1">
    <property type="nucleotide sequence ID" value="NZ_CP022315.1"/>
</dbReference>
<evidence type="ECO:0000313" key="4">
    <source>
        <dbReference type="Proteomes" id="UP000198312"/>
    </source>
</evidence>